<gene>
    <name evidence="1" type="ORF">SAMN05444412_101209</name>
</gene>
<sequence>MIMSLAIAFLDVWVKIGRLVYGQERAIKIYPNLIFCIIGLSG</sequence>
<reference evidence="1 2" key="1">
    <citation type="submission" date="2016-10" db="EMBL/GenBank/DDBJ databases">
        <authorList>
            <person name="Varghese N."/>
            <person name="Submissions S."/>
        </authorList>
    </citation>
    <scope>NUCLEOTIDE SEQUENCE [LARGE SCALE GENOMIC DNA]</scope>
    <source>
        <strain evidence="1 2">DSM 17997</strain>
    </source>
</reference>
<accession>A0A1H3K0F9</accession>
<dbReference type="EMBL" id="FNQC01000001">
    <property type="protein sequence ID" value="SDY45700.1"/>
    <property type="molecule type" value="Genomic_DNA"/>
</dbReference>
<dbReference type="Proteomes" id="UP000199663">
    <property type="component" value="Unassembled WGS sequence"/>
</dbReference>
<keyword evidence="2" id="KW-1185">Reference proteome</keyword>
<evidence type="ECO:0000313" key="1">
    <source>
        <dbReference type="EMBL" id="SDY45700.1"/>
    </source>
</evidence>
<comment type="caution">
    <text evidence="1">The sequence shown here is derived from an EMBL/GenBank/DDBJ whole genome shotgun (WGS) entry which is preliminary data.</text>
</comment>
<protein>
    <submittedName>
        <fullName evidence="1">Uncharacterized protein</fullName>
    </submittedName>
</protein>
<proteinExistence type="predicted"/>
<organism evidence="1 2">
    <name type="scientific">Rhodonellum ikkaensis</name>
    <dbReference type="NCBI Taxonomy" id="336829"/>
    <lineage>
        <taxon>Bacteria</taxon>
        <taxon>Pseudomonadati</taxon>
        <taxon>Bacteroidota</taxon>
        <taxon>Cytophagia</taxon>
        <taxon>Cytophagales</taxon>
        <taxon>Cytophagaceae</taxon>
        <taxon>Rhodonellum</taxon>
    </lineage>
</organism>
<evidence type="ECO:0000313" key="2">
    <source>
        <dbReference type="Proteomes" id="UP000199663"/>
    </source>
</evidence>
<name>A0A1H3K0F9_9BACT</name>